<evidence type="ECO:0000256" key="2">
    <source>
        <dbReference type="ARBA" id="ARBA00022842"/>
    </source>
</evidence>
<dbReference type="GO" id="GO:0043743">
    <property type="term" value="F:LPPG:FO 2-phospho-L-lactate transferase activity"/>
    <property type="evidence" value="ECO:0007669"/>
    <property type="project" value="InterPro"/>
</dbReference>
<organism evidence="3 4">
    <name type="scientific">miscellaneous Crenarchaeota group-1 archaeon SG8-32-3</name>
    <dbReference type="NCBI Taxonomy" id="1685125"/>
    <lineage>
        <taxon>Archaea</taxon>
        <taxon>Candidatus Bathyarchaeota</taxon>
        <taxon>MCG-1</taxon>
    </lineage>
</organism>
<dbReference type="Proteomes" id="UP000054016">
    <property type="component" value="Unassembled WGS sequence"/>
</dbReference>
<dbReference type="Gene3D" id="3.40.50.10680">
    <property type="entry name" value="CofD-like domains"/>
    <property type="match status" value="1"/>
</dbReference>
<keyword evidence="2" id="KW-0460">Magnesium</keyword>
<dbReference type="PANTHER" id="PTHR43007:SF1">
    <property type="entry name" value="2-PHOSPHO-L-LACTATE TRANSFERASE"/>
    <property type="match status" value="1"/>
</dbReference>
<dbReference type="InterPro" id="IPR002882">
    <property type="entry name" value="CofD"/>
</dbReference>
<dbReference type="Gene3D" id="1.10.8.240">
    <property type="entry name" value="CofD-like domain"/>
    <property type="match status" value="1"/>
</dbReference>
<dbReference type="PATRIC" id="fig|1685125.3.peg.550"/>
<gene>
    <name evidence="3" type="ORF">AC478_02395</name>
</gene>
<dbReference type="GO" id="GO:0000287">
    <property type="term" value="F:magnesium ion binding"/>
    <property type="evidence" value="ECO:0007669"/>
    <property type="project" value="InterPro"/>
</dbReference>
<proteinExistence type="inferred from homology"/>
<evidence type="ECO:0000313" key="3">
    <source>
        <dbReference type="EMBL" id="KON31730.1"/>
    </source>
</evidence>
<reference evidence="4" key="1">
    <citation type="submission" date="2015-06" db="EMBL/GenBank/DDBJ databases">
        <title>New insights into the roles of widespread benthic archaea in carbon and nitrogen cycling.</title>
        <authorList>
            <person name="Lazar C.S."/>
            <person name="Baker B.J."/>
            <person name="Seitz K.W."/>
            <person name="Hyde A.S."/>
            <person name="Dick G.J."/>
            <person name="Hinrichs K.-U."/>
            <person name="Teske A.P."/>
        </authorList>
    </citation>
    <scope>NUCLEOTIDE SEQUENCE [LARGE SCALE GENOMIC DNA]</scope>
</reference>
<dbReference type="HAMAP" id="MF_01257">
    <property type="entry name" value="CofD"/>
    <property type="match status" value="1"/>
</dbReference>
<dbReference type="EMBL" id="LFWV01000027">
    <property type="protein sequence ID" value="KON31730.1"/>
    <property type="molecule type" value="Genomic_DNA"/>
</dbReference>
<dbReference type="NCBIfam" id="TIGR01819">
    <property type="entry name" value="F420_cofD"/>
    <property type="match status" value="1"/>
</dbReference>
<protein>
    <submittedName>
        <fullName evidence="3">2-phospho-L-lactate transferase</fullName>
    </submittedName>
</protein>
<evidence type="ECO:0000256" key="1">
    <source>
        <dbReference type="ARBA" id="ARBA00022679"/>
    </source>
</evidence>
<dbReference type="AlphaFoldDB" id="A0A0M0BTP7"/>
<sequence>MITALAGGVGAAKFLTGLVKLVNGKDLTIIVNTGDDIELFGLHVSPDVDIVTYTLAGIVDEEKGWGIKGDTFRCLEELRKFSREAWFNLGDKDLATHMFRTALLKNGLTLSNVTVQISQALGLDVAILPMTDDKFETRIMTANGSIHFEDYLVKRGAKDRVLGVEFLGAESANPATGVVESIMDAKLVVICPSNPIVSIGTILAVKGVRDAIRRTEAKKVAVSPIIAGAPVKGPADKLLRGLGHEVSAYSVAKLYSDFLDTFILDLSDSAEKDKIEKLGIEVKVTNTIMKSLEDKIQLARTVLES</sequence>
<evidence type="ECO:0000313" key="4">
    <source>
        <dbReference type="Proteomes" id="UP000054016"/>
    </source>
</evidence>
<accession>A0A0M0BTP7</accession>
<dbReference type="Pfam" id="PF01933">
    <property type="entry name" value="CofD"/>
    <property type="match status" value="1"/>
</dbReference>
<name>A0A0M0BTP7_9ARCH</name>
<dbReference type="SUPFAM" id="SSF142338">
    <property type="entry name" value="CofD-like"/>
    <property type="match status" value="1"/>
</dbReference>
<dbReference type="PANTHER" id="PTHR43007">
    <property type="entry name" value="2-PHOSPHO-L-LACTATE TRANSFERASE"/>
    <property type="match status" value="1"/>
</dbReference>
<dbReference type="InterPro" id="IPR038136">
    <property type="entry name" value="CofD-like_dom_sf"/>
</dbReference>
<keyword evidence="1 3" id="KW-0808">Transferase</keyword>
<dbReference type="InterPro" id="IPR010115">
    <property type="entry name" value="FbiA/CofD"/>
</dbReference>
<dbReference type="CDD" id="cd07186">
    <property type="entry name" value="CofD_like"/>
    <property type="match status" value="1"/>
</dbReference>
<comment type="caution">
    <text evidence="3">The sequence shown here is derived from an EMBL/GenBank/DDBJ whole genome shotgun (WGS) entry which is preliminary data.</text>
</comment>